<dbReference type="Pfam" id="PF08924">
    <property type="entry name" value="Rv2525c_GlyHyd-like"/>
    <property type="match status" value="1"/>
</dbReference>
<comment type="caution">
    <text evidence="2">The sequence shown here is derived from an EMBL/GenBank/DDBJ whole genome shotgun (WGS) entry which is preliminary data.</text>
</comment>
<proteinExistence type="predicted"/>
<keyword evidence="3" id="KW-1185">Reference proteome</keyword>
<organism evidence="2 3">
    <name type="scientific">Paenibacillus aestuarii</name>
    <dbReference type="NCBI Taxonomy" id="516965"/>
    <lineage>
        <taxon>Bacteria</taxon>
        <taxon>Bacillati</taxon>
        <taxon>Bacillota</taxon>
        <taxon>Bacilli</taxon>
        <taxon>Bacillales</taxon>
        <taxon>Paenibacillaceae</taxon>
        <taxon>Paenibacillus</taxon>
    </lineage>
</organism>
<evidence type="ECO:0000259" key="1">
    <source>
        <dbReference type="Pfam" id="PF08924"/>
    </source>
</evidence>
<gene>
    <name evidence="2" type="ORF">ACFPOG_17875</name>
</gene>
<evidence type="ECO:0000313" key="3">
    <source>
        <dbReference type="Proteomes" id="UP001596044"/>
    </source>
</evidence>
<accession>A0ABW0KC95</accession>
<evidence type="ECO:0000313" key="2">
    <source>
        <dbReference type="EMBL" id="MFC5450121.1"/>
    </source>
</evidence>
<dbReference type="Proteomes" id="UP001596044">
    <property type="component" value="Unassembled WGS sequence"/>
</dbReference>
<reference evidence="3" key="1">
    <citation type="journal article" date="2019" name="Int. J. Syst. Evol. Microbiol.">
        <title>The Global Catalogue of Microorganisms (GCM) 10K type strain sequencing project: providing services to taxonomists for standard genome sequencing and annotation.</title>
        <authorList>
            <consortium name="The Broad Institute Genomics Platform"/>
            <consortium name="The Broad Institute Genome Sequencing Center for Infectious Disease"/>
            <person name="Wu L."/>
            <person name="Ma J."/>
        </authorList>
    </citation>
    <scope>NUCLEOTIDE SEQUENCE [LARGE SCALE GENOMIC DNA]</scope>
    <source>
        <strain evidence="3">KACC 11904</strain>
    </source>
</reference>
<dbReference type="RefSeq" id="WP_377525559.1">
    <property type="nucleotide sequence ID" value="NZ_JAQFVF010000089.1"/>
</dbReference>
<feature type="domain" description="Rv2525c-like glycoside hydrolase-like" evidence="1">
    <location>
        <begin position="21"/>
        <end position="184"/>
    </location>
</feature>
<dbReference type="SUPFAM" id="SSF51445">
    <property type="entry name" value="(Trans)glycosidases"/>
    <property type="match status" value="1"/>
</dbReference>
<protein>
    <submittedName>
        <fullName evidence="2">DUF1906 domain-containing protein</fullName>
    </submittedName>
</protein>
<dbReference type="EMBL" id="JBHSMJ010000025">
    <property type="protein sequence ID" value="MFC5450121.1"/>
    <property type="molecule type" value="Genomic_DNA"/>
</dbReference>
<name>A0ABW0KC95_9BACL</name>
<dbReference type="Gene3D" id="3.20.20.80">
    <property type="entry name" value="Glycosidases"/>
    <property type="match status" value="1"/>
</dbReference>
<dbReference type="InterPro" id="IPR017853">
    <property type="entry name" value="GH"/>
</dbReference>
<dbReference type="InterPro" id="IPR015020">
    <property type="entry name" value="Rv2525c-like_Glyco_Hydro-like"/>
</dbReference>
<sequence length="247" mass="26412">MISLTKGFDCSTPLTTKTAAAFVQDGYVFVARYLVPSGAKALTKTEANAISAAGLQLLSVFETTASRALGGRSAGLADGDTALQVAQSVGQPPGSAIYFAVDFDASSAQMSTVIEYIRAASEATPDYFTGVYGSYDVVEAVRTAGACSKFWQTYAWSRGEKSAYMNVYQYQNDVTLHGIGVDYDESYGNEGFWNTLAPAPYMIATADANKIIPFLAAGYEATTSDPARAEFHRLANELRKASNQPEE</sequence>